<evidence type="ECO:0000313" key="2">
    <source>
        <dbReference type="EMBL" id="KAH3734867.1"/>
    </source>
</evidence>
<keyword evidence="1" id="KW-0175">Coiled coil</keyword>
<reference evidence="2" key="2">
    <citation type="submission" date="2020-11" db="EMBL/GenBank/DDBJ databases">
        <authorList>
            <person name="McCartney M.A."/>
            <person name="Auch B."/>
            <person name="Kono T."/>
            <person name="Mallez S."/>
            <person name="Becker A."/>
            <person name="Gohl D.M."/>
            <person name="Silverstein K.A.T."/>
            <person name="Koren S."/>
            <person name="Bechman K.B."/>
            <person name="Herman A."/>
            <person name="Abrahante J.E."/>
            <person name="Garbe J."/>
        </authorList>
    </citation>
    <scope>NUCLEOTIDE SEQUENCE</scope>
    <source>
        <strain evidence="2">Duluth1</strain>
        <tissue evidence="2">Whole animal</tissue>
    </source>
</reference>
<name>A0A9D4CX06_DREPO</name>
<organism evidence="2 3">
    <name type="scientific">Dreissena polymorpha</name>
    <name type="common">Zebra mussel</name>
    <name type="synonym">Mytilus polymorpha</name>
    <dbReference type="NCBI Taxonomy" id="45954"/>
    <lineage>
        <taxon>Eukaryota</taxon>
        <taxon>Metazoa</taxon>
        <taxon>Spiralia</taxon>
        <taxon>Lophotrochozoa</taxon>
        <taxon>Mollusca</taxon>
        <taxon>Bivalvia</taxon>
        <taxon>Autobranchia</taxon>
        <taxon>Heteroconchia</taxon>
        <taxon>Euheterodonta</taxon>
        <taxon>Imparidentia</taxon>
        <taxon>Neoheterodontei</taxon>
        <taxon>Myida</taxon>
        <taxon>Dreissenoidea</taxon>
        <taxon>Dreissenidae</taxon>
        <taxon>Dreissena</taxon>
    </lineage>
</organism>
<keyword evidence="3" id="KW-1185">Reference proteome</keyword>
<feature type="coiled-coil region" evidence="1">
    <location>
        <begin position="457"/>
        <end position="513"/>
    </location>
</feature>
<comment type="caution">
    <text evidence="2">The sequence shown here is derived from an EMBL/GenBank/DDBJ whole genome shotgun (WGS) entry which is preliminary data.</text>
</comment>
<sequence>MVLSDMPFEKSRLIHSRYHVLRRPESAPVPIEEDARNKLSKEYAAFLKEQERKVGPEGFLDSSKYSHTFYVKKEREKMKSQPERPKPSIVKLSTQIDQDQKEHDKRIKVIETSIQALKTEFQDHMWQHKQGEREMKRTEGDIIKNQRTVKHMLRDYENVINKKRMAEEVKLNKGLEKYTVLRKDFMHHTHDTTKTRTHQNIAFEHTLKDQGRKTEIHKSDLARTYKAKMSEMELRQVELLRINQEFEAKMRQKEQEQFQLKQELADLAIALNMEAQKGRVQSFEANREKKRERSSRIIEDLNAQQSLENQLAKSDGDNKNAEMMKRKLSADLVLTKAHIAIKQRDDQRQLKSTLIRLDDNSNTQRELNEAAFHAEMDLRSKQMQQNIEAHTVRRVKLLKTNMKQKKLTEEAKQKVWEERFKKRVSEKTRLEHEDSLKFFQKMVSKGEEQEQMLYGKVRNAEYGRQKQEQAVRRLQQQLAEVKRRNAAIVKQTLAERNQEEVELEQALIREKAELDKMHSQREESYVRLQKHRQLLKIDKHNLNGHEREHKRLDRIGQRSDSLVDVY</sequence>
<dbReference type="AlphaFoldDB" id="A0A9D4CX06"/>
<dbReference type="EMBL" id="JAIWYP010000011">
    <property type="protein sequence ID" value="KAH3734867.1"/>
    <property type="molecule type" value="Genomic_DNA"/>
</dbReference>
<reference evidence="2" key="1">
    <citation type="journal article" date="2019" name="bioRxiv">
        <title>The Genome of the Zebra Mussel, Dreissena polymorpha: A Resource for Invasive Species Research.</title>
        <authorList>
            <person name="McCartney M.A."/>
            <person name="Auch B."/>
            <person name="Kono T."/>
            <person name="Mallez S."/>
            <person name="Zhang Y."/>
            <person name="Obille A."/>
            <person name="Becker A."/>
            <person name="Abrahante J.E."/>
            <person name="Garbe J."/>
            <person name="Badalamenti J.P."/>
            <person name="Herman A."/>
            <person name="Mangelson H."/>
            <person name="Liachko I."/>
            <person name="Sullivan S."/>
            <person name="Sone E.D."/>
            <person name="Koren S."/>
            <person name="Silverstein K.A.T."/>
            <person name="Beckman K.B."/>
            <person name="Gohl D.M."/>
        </authorList>
    </citation>
    <scope>NUCLEOTIDE SEQUENCE</scope>
    <source>
        <strain evidence="2">Duluth1</strain>
        <tissue evidence="2">Whole animal</tissue>
    </source>
</reference>
<proteinExistence type="predicted"/>
<accession>A0A9D4CX06</accession>
<feature type="coiled-coil region" evidence="1">
    <location>
        <begin position="236"/>
        <end position="293"/>
    </location>
</feature>
<gene>
    <name evidence="2" type="ORF">DPMN_041317</name>
</gene>
<dbReference type="Proteomes" id="UP000828390">
    <property type="component" value="Unassembled WGS sequence"/>
</dbReference>
<evidence type="ECO:0000313" key="3">
    <source>
        <dbReference type="Proteomes" id="UP000828390"/>
    </source>
</evidence>
<protein>
    <submittedName>
        <fullName evidence="2">Uncharacterized protein</fullName>
    </submittedName>
</protein>
<evidence type="ECO:0000256" key="1">
    <source>
        <dbReference type="SAM" id="Coils"/>
    </source>
</evidence>